<evidence type="ECO:0000259" key="1">
    <source>
        <dbReference type="Pfam" id="PF12728"/>
    </source>
</evidence>
<dbReference type="AlphaFoldDB" id="A0A317ZJB4"/>
<keyword evidence="3" id="KW-1185">Reference proteome</keyword>
<keyword evidence="2" id="KW-0238">DNA-binding</keyword>
<reference evidence="2 3" key="1">
    <citation type="submission" date="2018-05" db="EMBL/GenBank/DDBJ databases">
        <title>Coraliomargarita sinensis sp. nov., isolated from a marine solar saltern.</title>
        <authorList>
            <person name="Zhou L.Y."/>
        </authorList>
    </citation>
    <scope>NUCLEOTIDE SEQUENCE [LARGE SCALE GENOMIC DNA]</scope>
    <source>
        <strain evidence="2 3">WN38</strain>
    </source>
</reference>
<proteinExistence type="predicted"/>
<name>A0A317ZJB4_9BACT</name>
<sequence length="154" mass="17092">MPTLDPVLPTPEDSKLANEASRNLLPLLGGTEPGVRILLPHEKGEPEETIILPRSAVQLLQNLLTQMARGNAVSLVPQHAELTTNQAADVLGVSRPYLVNELLEKGEIPYHRVGTHRRIAFADLMEYRKKIDERHEEAMQKLANIAQEEGGMGY</sequence>
<gene>
    <name evidence="2" type="ORF">DDZ13_08045</name>
</gene>
<feature type="domain" description="Helix-turn-helix" evidence="1">
    <location>
        <begin position="82"/>
        <end position="129"/>
    </location>
</feature>
<evidence type="ECO:0000313" key="3">
    <source>
        <dbReference type="Proteomes" id="UP000247099"/>
    </source>
</evidence>
<dbReference type="EMBL" id="QHJQ01000005">
    <property type="protein sequence ID" value="PXA03988.1"/>
    <property type="molecule type" value="Genomic_DNA"/>
</dbReference>
<organism evidence="2 3">
    <name type="scientific">Coraliomargarita sinensis</name>
    <dbReference type="NCBI Taxonomy" id="2174842"/>
    <lineage>
        <taxon>Bacteria</taxon>
        <taxon>Pseudomonadati</taxon>
        <taxon>Verrucomicrobiota</taxon>
        <taxon>Opitutia</taxon>
        <taxon>Puniceicoccales</taxon>
        <taxon>Coraliomargaritaceae</taxon>
        <taxon>Coraliomargarita</taxon>
    </lineage>
</organism>
<accession>A0A317ZJB4</accession>
<dbReference type="InParanoid" id="A0A317ZJB4"/>
<evidence type="ECO:0000313" key="2">
    <source>
        <dbReference type="EMBL" id="PXA03988.1"/>
    </source>
</evidence>
<dbReference type="InterPro" id="IPR041657">
    <property type="entry name" value="HTH_17"/>
</dbReference>
<dbReference type="Pfam" id="PF12728">
    <property type="entry name" value="HTH_17"/>
    <property type="match status" value="1"/>
</dbReference>
<comment type="caution">
    <text evidence="2">The sequence shown here is derived from an EMBL/GenBank/DDBJ whole genome shotgun (WGS) entry which is preliminary data.</text>
</comment>
<dbReference type="Proteomes" id="UP000247099">
    <property type="component" value="Unassembled WGS sequence"/>
</dbReference>
<protein>
    <submittedName>
        <fullName evidence="2">DNA-binding protein</fullName>
    </submittedName>
</protein>
<dbReference type="GO" id="GO:0003677">
    <property type="term" value="F:DNA binding"/>
    <property type="evidence" value="ECO:0007669"/>
    <property type="project" value="UniProtKB-KW"/>
</dbReference>
<dbReference type="InterPro" id="IPR010093">
    <property type="entry name" value="SinI_DNA-bd"/>
</dbReference>
<dbReference type="NCBIfam" id="TIGR01764">
    <property type="entry name" value="excise"/>
    <property type="match status" value="1"/>
</dbReference>
<dbReference type="OrthoDB" id="26212at2"/>